<evidence type="ECO:0000313" key="3">
    <source>
        <dbReference type="EMBL" id="SUZ56364.1"/>
    </source>
</evidence>
<dbReference type="InterPro" id="IPR002508">
    <property type="entry name" value="MurNAc-LAA_cat"/>
</dbReference>
<gene>
    <name evidence="3" type="ORF">METZ01_LOCUS9218</name>
</gene>
<dbReference type="GO" id="GO:0030288">
    <property type="term" value="C:outer membrane-bounded periplasmic space"/>
    <property type="evidence" value="ECO:0007669"/>
    <property type="project" value="TreeGrafter"/>
</dbReference>
<organism evidence="3">
    <name type="scientific">marine metagenome</name>
    <dbReference type="NCBI Taxonomy" id="408172"/>
    <lineage>
        <taxon>unclassified sequences</taxon>
        <taxon>metagenomes</taxon>
        <taxon>ecological metagenomes</taxon>
    </lineage>
</organism>
<dbReference type="CDD" id="cd02696">
    <property type="entry name" value="MurNAc-LAA"/>
    <property type="match status" value="1"/>
</dbReference>
<reference evidence="3" key="1">
    <citation type="submission" date="2018-05" db="EMBL/GenBank/DDBJ databases">
        <authorList>
            <person name="Lanie J.A."/>
            <person name="Ng W.-L."/>
            <person name="Kazmierczak K.M."/>
            <person name="Andrzejewski T.M."/>
            <person name="Davidsen T.M."/>
            <person name="Wayne K.J."/>
            <person name="Tettelin H."/>
            <person name="Glass J.I."/>
            <person name="Rusch D."/>
            <person name="Podicherti R."/>
            <person name="Tsui H.-C.T."/>
            <person name="Winkler M.E."/>
        </authorList>
    </citation>
    <scope>NUCLEOTIDE SEQUENCE</scope>
</reference>
<sequence>MKHAIIRYELAFFFWLFLCQLLIGQSELISKTKLYDINGTKYISAIEYAKTQNIRTIFYDDKEKLEFRFQNVKLVLSPHSSFIRVNDETYHMYLPVIYDGNDFYIPVTPFLDILNKSGLPIALVDSSEKFVLTTAPLYNVNSLSVENKVNGTIIEIHTSKQFTKDVLAASITRGGWLNLTIAGALVDSINLVESKMQKPVVRVRTIQSVESAQISFLLKSKVDDFEIETDKNNISIFLRTAMAENADKIKEMRRRWMLDTIVIDAGHGGKDAGAIGRNGLQEKTVNLDIAKKLGKLVEANMGIKVIYTRDEDVFIPLWKRTKIANDSGGKVFISIHANSVPGSPNVRGFETFLLRPGKTKDAIEVAQRENEVVALEELFHKYEELSNDKLILYTMAQSSFMKESEFLAAEIQRELDKVLTSPNRGVKQAGFHVLIGASMPNVLIESGFLSNKNESKLLGQSRYRQKIAQAIFSALVNFKDKYENPLIGDN</sequence>
<protein>
    <recommendedName>
        <fullName evidence="2">MurNAc-LAA domain-containing protein</fullName>
    </recommendedName>
</protein>
<dbReference type="InterPro" id="IPR050695">
    <property type="entry name" value="N-acetylmuramoyl_amidase_3"/>
</dbReference>
<evidence type="ECO:0000256" key="1">
    <source>
        <dbReference type="ARBA" id="ARBA00022801"/>
    </source>
</evidence>
<dbReference type="Gene3D" id="3.40.630.40">
    <property type="entry name" value="Zn-dependent exopeptidases"/>
    <property type="match status" value="1"/>
</dbReference>
<evidence type="ECO:0000259" key="2">
    <source>
        <dbReference type="SMART" id="SM00646"/>
    </source>
</evidence>
<dbReference type="GO" id="GO:0009253">
    <property type="term" value="P:peptidoglycan catabolic process"/>
    <property type="evidence" value="ECO:0007669"/>
    <property type="project" value="InterPro"/>
</dbReference>
<dbReference type="GO" id="GO:0008745">
    <property type="term" value="F:N-acetylmuramoyl-L-alanine amidase activity"/>
    <property type="evidence" value="ECO:0007669"/>
    <property type="project" value="InterPro"/>
</dbReference>
<proteinExistence type="predicted"/>
<feature type="domain" description="MurNAc-LAA" evidence="2">
    <location>
        <begin position="321"/>
        <end position="476"/>
    </location>
</feature>
<dbReference type="PANTHER" id="PTHR30404:SF0">
    <property type="entry name" value="N-ACETYLMURAMOYL-L-ALANINE AMIDASE AMIC"/>
    <property type="match status" value="1"/>
</dbReference>
<accession>A0A381NQH6</accession>
<dbReference type="SUPFAM" id="SSF53187">
    <property type="entry name" value="Zn-dependent exopeptidases"/>
    <property type="match status" value="1"/>
</dbReference>
<dbReference type="SMART" id="SM00646">
    <property type="entry name" value="Ami_3"/>
    <property type="match status" value="1"/>
</dbReference>
<name>A0A381NQH6_9ZZZZ</name>
<keyword evidence="1" id="KW-0378">Hydrolase</keyword>
<dbReference type="PANTHER" id="PTHR30404">
    <property type="entry name" value="N-ACETYLMURAMOYL-L-ALANINE AMIDASE"/>
    <property type="match status" value="1"/>
</dbReference>
<dbReference type="EMBL" id="UINC01000497">
    <property type="protein sequence ID" value="SUZ56364.1"/>
    <property type="molecule type" value="Genomic_DNA"/>
</dbReference>
<dbReference type="Pfam" id="PF01520">
    <property type="entry name" value="Amidase_3"/>
    <property type="match status" value="1"/>
</dbReference>
<dbReference type="AlphaFoldDB" id="A0A381NQH6"/>
<dbReference type="FunFam" id="3.40.630.40:FF:000005">
    <property type="entry name" value="N-acetylmuramoyl-L-alanine amidase (AmiA)"/>
    <property type="match status" value="1"/>
</dbReference>